<dbReference type="Proteomes" id="UP000288805">
    <property type="component" value="Unassembled WGS sequence"/>
</dbReference>
<dbReference type="PANTHER" id="PTHR34280:SF15">
    <property type="entry name" value="TRANSCRIPTION FACTOR"/>
    <property type="match status" value="1"/>
</dbReference>
<protein>
    <submittedName>
        <fullName evidence="3">Uncharacterized protein</fullName>
    </submittedName>
</protein>
<accession>A0A438I2F1</accession>
<evidence type="ECO:0000313" key="3">
    <source>
        <dbReference type="EMBL" id="RVW90862.1"/>
    </source>
</evidence>
<keyword evidence="2" id="KW-1133">Transmembrane helix</keyword>
<dbReference type="AlphaFoldDB" id="A0A438I2F1"/>
<dbReference type="InterPro" id="IPR038947">
    <property type="entry name" value="At3g27210-like"/>
</dbReference>
<gene>
    <name evidence="3" type="ORF">CK203_028481</name>
</gene>
<comment type="caution">
    <text evidence="3">The sequence shown here is derived from an EMBL/GenBank/DDBJ whole genome shotgun (WGS) entry which is preliminary data.</text>
</comment>
<name>A0A438I2F1_VITVI</name>
<feature type="compositionally biased region" description="Polar residues" evidence="1">
    <location>
        <begin position="150"/>
        <end position="168"/>
    </location>
</feature>
<evidence type="ECO:0000313" key="4">
    <source>
        <dbReference type="Proteomes" id="UP000288805"/>
    </source>
</evidence>
<feature type="transmembrane region" description="Helical" evidence="2">
    <location>
        <begin position="97"/>
        <end position="118"/>
    </location>
</feature>
<feature type="compositionally biased region" description="Basic and acidic residues" evidence="1">
    <location>
        <begin position="169"/>
        <end position="181"/>
    </location>
</feature>
<sequence>MGSCVSVHKSSESTMKLQWSTASKTTDSVLNESPVKENTVNTQQFKPQLTPSFRELGMIFSSGLHIYILGSVLALIIRTSPMVMASGSRRHQFRKPYYFCFACYDSLIMQFTAVVTRFPHKNGFSSSKEEVFFDSQPWLESDCEDFFSINGDSTPHHGNTPMNQSSFRETPRLDRSHHMDKSPNSLIEPSPSDKKKLIELFRESFGDDPFVGNQDLQGIESNMANGRLKGKATIFDFLTNRGCSSERSPNKGYKPEKEKSAHSAQCCLPGLVRSLSFSDRKRRPSPAHNICRR</sequence>
<dbReference type="PANTHER" id="PTHR34280">
    <property type="entry name" value="OS01G0920100 PROTEIN"/>
    <property type="match status" value="1"/>
</dbReference>
<keyword evidence="2" id="KW-0472">Membrane</keyword>
<reference evidence="3 4" key="1">
    <citation type="journal article" date="2018" name="PLoS Genet.">
        <title>Population sequencing reveals clonal diversity and ancestral inbreeding in the grapevine cultivar Chardonnay.</title>
        <authorList>
            <person name="Roach M.J."/>
            <person name="Johnson D.L."/>
            <person name="Bohlmann J."/>
            <person name="van Vuuren H.J."/>
            <person name="Jones S.J."/>
            <person name="Pretorius I.S."/>
            <person name="Schmidt S.A."/>
            <person name="Borneman A.R."/>
        </authorList>
    </citation>
    <scope>NUCLEOTIDE SEQUENCE [LARGE SCALE GENOMIC DNA]</scope>
    <source>
        <strain evidence="4">cv. Chardonnay</strain>
        <tissue evidence="3">Leaf</tissue>
    </source>
</reference>
<keyword evidence="2" id="KW-0812">Transmembrane</keyword>
<organism evidence="3 4">
    <name type="scientific">Vitis vinifera</name>
    <name type="common">Grape</name>
    <dbReference type="NCBI Taxonomy" id="29760"/>
    <lineage>
        <taxon>Eukaryota</taxon>
        <taxon>Viridiplantae</taxon>
        <taxon>Streptophyta</taxon>
        <taxon>Embryophyta</taxon>
        <taxon>Tracheophyta</taxon>
        <taxon>Spermatophyta</taxon>
        <taxon>Magnoliopsida</taxon>
        <taxon>eudicotyledons</taxon>
        <taxon>Gunneridae</taxon>
        <taxon>Pentapetalae</taxon>
        <taxon>rosids</taxon>
        <taxon>Vitales</taxon>
        <taxon>Vitaceae</taxon>
        <taxon>Viteae</taxon>
        <taxon>Vitis</taxon>
    </lineage>
</organism>
<feature type="region of interest" description="Disordered" evidence="1">
    <location>
        <begin position="150"/>
        <end position="191"/>
    </location>
</feature>
<feature type="transmembrane region" description="Helical" evidence="2">
    <location>
        <begin position="56"/>
        <end position="77"/>
    </location>
</feature>
<proteinExistence type="predicted"/>
<dbReference type="EMBL" id="QGNW01000151">
    <property type="protein sequence ID" value="RVW90862.1"/>
    <property type="molecule type" value="Genomic_DNA"/>
</dbReference>
<evidence type="ECO:0000256" key="1">
    <source>
        <dbReference type="SAM" id="MobiDB-lite"/>
    </source>
</evidence>
<evidence type="ECO:0000256" key="2">
    <source>
        <dbReference type="SAM" id="Phobius"/>
    </source>
</evidence>